<dbReference type="GO" id="GO:0016491">
    <property type="term" value="F:oxidoreductase activity"/>
    <property type="evidence" value="ECO:0007669"/>
    <property type="project" value="UniProtKB-KW"/>
</dbReference>
<organism evidence="7 8">
    <name type="scientific">Methanobacterium lacus (strain AL-21)</name>
    <dbReference type="NCBI Taxonomy" id="877455"/>
    <lineage>
        <taxon>Archaea</taxon>
        <taxon>Methanobacteriati</taxon>
        <taxon>Methanobacteriota</taxon>
        <taxon>Methanomada group</taxon>
        <taxon>Methanobacteria</taxon>
        <taxon>Methanobacteriales</taxon>
        <taxon>Methanobacteriaceae</taxon>
        <taxon>Methanobacterium</taxon>
    </lineage>
</organism>
<dbReference type="InterPro" id="IPR000415">
    <property type="entry name" value="Nitroreductase-like"/>
</dbReference>
<evidence type="ECO:0000256" key="1">
    <source>
        <dbReference type="ARBA" id="ARBA00001917"/>
    </source>
</evidence>
<dbReference type="Gene3D" id="3.40.109.10">
    <property type="entry name" value="NADH Oxidase"/>
    <property type="match status" value="1"/>
</dbReference>
<comment type="cofactor">
    <cofactor evidence="1">
        <name>FMN</name>
        <dbReference type="ChEBI" id="CHEBI:58210"/>
    </cofactor>
</comment>
<gene>
    <name evidence="7" type="ordered locus">Metbo_0770</name>
</gene>
<dbReference type="KEGG" id="mel:Metbo_0770"/>
<sequence>MEFNDLLMSRYATKKFDGKKIDEETLDKILEMIRFSPSALNVQPWKIKVVSDQETLDKLSSASMDQPQISSCSHLLVFCANPDMMGNAKKVVASMEEMGVPKENIEQFETVINTFIGMFNEEAAAVSEAQHNVFIAVTTALYAAKSVGVDSCPMQGFDPVSYTKILDIPAELVPTMIVPLGYPADEQMPKMRFSKEDIYF</sequence>
<reference evidence="8" key="1">
    <citation type="submission" date="2011-02" db="EMBL/GenBank/DDBJ databases">
        <title>Complete sequence of Methanobacterium sp. AL-21.</title>
        <authorList>
            <consortium name="US DOE Joint Genome Institute"/>
            <person name="Lucas S."/>
            <person name="Copeland A."/>
            <person name="Lapidus A."/>
            <person name="Cheng J.-F."/>
            <person name="Goodwin L."/>
            <person name="Pitluck S."/>
            <person name="Chertkov O."/>
            <person name="Detter J.C."/>
            <person name="Han C."/>
            <person name="Tapia R."/>
            <person name="Land M."/>
            <person name="Hauser L."/>
            <person name="Kyrpides N."/>
            <person name="Ivanova N."/>
            <person name="Mikhailova N."/>
            <person name="Pagani I."/>
            <person name="Cadillo-Quiroz H."/>
            <person name="Imachi H."/>
            <person name="Zinder S."/>
            <person name="Liu W."/>
            <person name="Woyke T."/>
        </authorList>
    </citation>
    <scope>NUCLEOTIDE SEQUENCE [LARGE SCALE GENOMIC DNA]</scope>
    <source>
        <strain evidence="8">AL-21</strain>
    </source>
</reference>
<name>F0TB70_METLA</name>
<feature type="domain" description="Nitroreductase" evidence="6">
    <location>
        <begin position="8"/>
        <end position="182"/>
    </location>
</feature>
<evidence type="ECO:0000313" key="7">
    <source>
        <dbReference type="EMBL" id="ADZ09021.1"/>
    </source>
</evidence>
<dbReference type="GeneID" id="10277218"/>
<dbReference type="OrthoDB" id="287850at2157"/>
<dbReference type="Proteomes" id="UP000007490">
    <property type="component" value="Chromosome"/>
</dbReference>
<reference evidence="7 8" key="2">
    <citation type="journal article" date="2014" name="Int. J. Syst. Evol. Microbiol.">
        <title>Methanobacterium paludis sp. nov. and a novel strain of Methanobacterium lacus isolated from northern peatlands.</title>
        <authorList>
            <person name="Cadillo-Quiroz H."/>
            <person name="Brauer S.L."/>
            <person name="Goodson N."/>
            <person name="Yavitt J.B."/>
            <person name="Zinder S.H."/>
        </authorList>
    </citation>
    <scope>NUCLEOTIDE SEQUENCE [LARGE SCALE GENOMIC DNA]</scope>
    <source>
        <strain evidence="7 8">AL-21</strain>
    </source>
</reference>
<evidence type="ECO:0000256" key="2">
    <source>
        <dbReference type="ARBA" id="ARBA00007118"/>
    </source>
</evidence>
<dbReference type="STRING" id="877455.Metbo_0770"/>
<keyword evidence="4" id="KW-0288">FMN</keyword>
<evidence type="ECO:0000256" key="3">
    <source>
        <dbReference type="ARBA" id="ARBA00022630"/>
    </source>
</evidence>
<comment type="similarity">
    <text evidence="2">Belongs to the nitroreductase family.</text>
</comment>
<dbReference type="RefSeq" id="WP_013644372.1">
    <property type="nucleotide sequence ID" value="NC_015216.1"/>
</dbReference>
<dbReference type="Pfam" id="PF00881">
    <property type="entry name" value="Nitroreductase"/>
    <property type="match status" value="1"/>
</dbReference>
<protein>
    <submittedName>
        <fullName evidence="7">Nitroreductase</fullName>
    </submittedName>
</protein>
<accession>F0TB70</accession>
<dbReference type="eggNOG" id="arCOG00288">
    <property type="taxonomic scope" value="Archaea"/>
</dbReference>
<keyword evidence="8" id="KW-1185">Reference proteome</keyword>
<proteinExistence type="inferred from homology"/>
<evidence type="ECO:0000313" key="8">
    <source>
        <dbReference type="Proteomes" id="UP000007490"/>
    </source>
</evidence>
<keyword evidence="3" id="KW-0285">Flavoprotein</keyword>
<evidence type="ECO:0000256" key="4">
    <source>
        <dbReference type="ARBA" id="ARBA00022643"/>
    </source>
</evidence>
<evidence type="ECO:0000256" key="5">
    <source>
        <dbReference type="ARBA" id="ARBA00023002"/>
    </source>
</evidence>
<evidence type="ECO:0000259" key="6">
    <source>
        <dbReference type="Pfam" id="PF00881"/>
    </source>
</evidence>
<dbReference type="SUPFAM" id="SSF55469">
    <property type="entry name" value="FMN-dependent nitroreductase-like"/>
    <property type="match status" value="1"/>
</dbReference>
<dbReference type="PANTHER" id="PTHR43673:SF2">
    <property type="entry name" value="NITROREDUCTASE"/>
    <property type="match status" value="1"/>
</dbReference>
<dbReference type="PANTHER" id="PTHR43673">
    <property type="entry name" value="NAD(P)H NITROREDUCTASE YDGI-RELATED"/>
    <property type="match status" value="1"/>
</dbReference>
<dbReference type="EMBL" id="CP002551">
    <property type="protein sequence ID" value="ADZ09021.1"/>
    <property type="molecule type" value="Genomic_DNA"/>
</dbReference>
<keyword evidence="5" id="KW-0560">Oxidoreductase</keyword>
<dbReference type="HOGENOM" id="CLU_070764_4_1_2"/>
<dbReference type="InterPro" id="IPR029479">
    <property type="entry name" value="Nitroreductase"/>
</dbReference>
<dbReference type="AlphaFoldDB" id="F0TB70"/>